<dbReference type="PANTHER" id="PTHR32322">
    <property type="entry name" value="INNER MEMBRANE TRANSPORTER"/>
    <property type="match status" value="1"/>
</dbReference>
<dbReference type="PANTHER" id="PTHR32322:SF2">
    <property type="entry name" value="EAMA DOMAIN-CONTAINING PROTEIN"/>
    <property type="match status" value="1"/>
</dbReference>
<feature type="domain" description="EamA" evidence="8">
    <location>
        <begin position="62"/>
        <end position="191"/>
    </location>
</feature>
<feature type="transmembrane region" description="Helical" evidence="7">
    <location>
        <begin position="149"/>
        <end position="168"/>
    </location>
</feature>
<evidence type="ECO:0000259" key="8">
    <source>
        <dbReference type="Pfam" id="PF00892"/>
    </source>
</evidence>
<feature type="transmembrane region" description="Helical" evidence="7">
    <location>
        <begin position="90"/>
        <end position="110"/>
    </location>
</feature>
<evidence type="ECO:0000256" key="7">
    <source>
        <dbReference type="SAM" id="Phobius"/>
    </source>
</evidence>
<evidence type="ECO:0000256" key="5">
    <source>
        <dbReference type="ARBA" id="ARBA00023136"/>
    </source>
</evidence>
<proteinExistence type="inferred from homology"/>
<name>A0ABP5GRE1_9ACTN</name>
<evidence type="ECO:0000256" key="3">
    <source>
        <dbReference type="ARBA" id="ARBA00022692"/>
    </source>
</evidence>
<feature type="transmembrane region" description="Helical" evidence="7">
    <location>
        <begin position="206"/>
        <end position="222"/>
    </location>
</feature>
<feature type="transmembrane region" description="Helical" evidence="7">
    <location>
        <begin position="122"/>
        <end position="143"/>
    </location>
</feature>
<evidence type="ECO:0000256" key="2">
    <source>
        <dbReference type="ARBA" id="ARBA00007362"/>
    </source>
</evidence>
<sequence length="343" mass="35424">MEDKRSAIVSERISPLPNRNPNPDRNPSPTSEAGPDTRPTPDATPPPARIPNARLWSASSNGTLLAALGVLSFSFSFPGTAWALEGFGPWSVTGIRGALAAAIAVVALVVTRAPRPRRADRTALIVVAVGCVIGFPLLTTLALQTSSTAHSAVVIGVLPMATATIGALRTGRHPSKVFWAAAATGAAAVITFTLAQNHGRPTVADLYLFCGLLVCAAGYAEGGRLSARLPGWQVIAWGVVLAAPVSLAVCAIALPVEPVHLGAKAVTGMLYVSAVSQFGGFVVWYRGMGLIGVARASQLQLAQPLLTLVWAVLLLGERMTAAVPLTAVVVLGCIVVTQRARAA</sequence>
<accession>A0ABP5GRE1</accession>
<dbReference type="SUPFAM" id="SSF103481">
    <property type="entry name" value="Multidrug resistance efflux transporter EmrE"/>
    <property type="match status" value="2"/>
</dbReference>
<dbReference type="Proteomes" id="UP001500751">
    <property type="component" value="Unassembled WGS sequence"/>
</dbReference>
<keyword evidence="10" id="KW-1185">Reference proteome</keyword>
<feature type="transmembrane region" description="Helical" evidence="7">
    <location>
        <begin position="234"/>
        <end position="256"/>
    </location>
</feature>
<comment type="similarity">
    <text evidence="2">Belongs to the EamA transporter family.</text>
</comment>
<keyword evidence="3 7" id="KW-0812">Transmembrane</keyword>
<feature type="transmembrane region" description="Helical" evidence="7">
    <location>
        <begin position="177"/>
        <end position="194"/>
    </location>
</feature>
<keyword evidence="4 7" id="KW-1133">Transmembrane helix</keyword>
<feature type="transmembrane region" description="Helical" evidence="7">
    <location>
        <begin position="321"/>
        <end position="337"/>
    </location>
</feature>
<feature type="transmembrane region" description="Helical" evidence="7">
    <location>
        <begin position="64"/>
        <end position="84"/>
    </location>
</feature>
<keyword evidence="5 7" id="KW-0472">Membrane</keyword>
<dbReference type="InterPro" id="IPR037185">
    <property type="entry name" value="EmrE-like"/>
</dbReference>
<evidence type="ECO:0000313" key="9">
    <source>
        <dbReference type="EMBL" id="GAA2055041.1"/>
    </source>
</evidence>
<comment type="caution">
    <text evidence="9">The sequence shown here is derived from an EMBL/GenBank/DDBJ whole genome shotgun (WGS) entry which is preliminary data.</text>
</comment>
<comment type="subcellular location">
    <subcellularLocation>
        <location evidence="1">Membrane</location>
        <topology evidence="1">Multi-pass membrane protein</topology>
    </subcellularLocation>
</comment>
<organism evidence="9 10">
    <name type="scientific">Catenulispora yoronensis</name>
    <dbReference type="NCBI Taxonomy" id="450799"/>
    <lineage>
        <taxon>Bacteria</taxon>
        <taxon>Bacillati</taxon>
        <taxon>Actinomycetota</taxon>
        <taxon>Actinomycetes</taxon>
        <taxon>Catenulisporales</taxon>
        <taxon>Catenulisporaceae</taxon>
        <taxon>Catenulispora</taxon>
    </lineage>
</organism>
<feature type="transmembrane region" description="Helical" evidence="7">
    <location>
        <begin position="268"/>
        <end position="287"/>
    </location>
</feature>
<evidence type="ECO:0000256" key="4">
    <source>
        <dbReference type="ARBA" id="ARBA00022989"/>
    </source>
</evidence>
<protein>
    <submittedName>
        <fullName evidence="9">DMT family transporter</fullName>
    </submittedName>
</protein>
<dbReference type="InterPro" id="IPR000620">
    <property type="entry name" value="EamA_dom"/>
</dbReference>
<feature type="transmembrane region" description="Helical" evidence="7">
    <location>
        <begin position="299"/>
        <end position="315"/>
    </location>
</feature>
<feature type="region of interest" description="Disordered" evidence="6">
    <location>
        <begin position="1"/>
        <end position="52"/>
    </location>
</feature>
<reference evidence="10" key="1">
    <citation type="journal article" date="2019" name="Int. J. Syst. Evol. Microbiol.">
        <title>The Global Catalogue of Microorganisms (GCM) 10K type strain sequencing project: providing services to taxonomists for standard genome sequencing and annotation.</title>
        <authorList>
            <consortium name="The Broad Institute Genomics Platform"/>
            <consortium name="The Broad Institute Genome Sequencing Center for Infectious Disease"/>
            <person name="Wu L."/>
            <person name="Ma J."/>
        </authorList>
    </citation>
    <scope>NUCLEOTIDE SEQUENCE [LARGE SCALE GENOMIC DNA]</scope>
    <source>
        <strain evidence="10">JCM 16014</strain>
    </source>
</reference>
<evidence type="ECO:0000256" key="6">
    <source>
        <dbReference type="SAM" id="MobiDB-lite"/>
    </source>
</evidence>
<dbReference type="EMBL" id="BAAAQN010000060">
    <property type="protein sequence ID" value="GAA2055041.1"/>
    <property type="molecule type" value="Genomic_DNA"/>
</dbReference>
<evidence type="ECO:0000313" key="10">
    <source>
        <dbReference type="Proteomes" id="UP001500751"/>
    </source>
</evidence>
<dbReference type="InterPro" id="IPR050638">
    <property type="entry name" value="AA-Vitamin_Transporters"/>
</dbReference>
<gene>
    <name evidence="9" type="ORF">GCM10009839_74390</name>
</gene>
<feature type="domain" description="EamA" evidence="8">
    <location>
        <begin position="204"/>
        <end position="336"/>
    </location>
</feature>
<evidence type="ECO:0000256" key="1">
    <source>
        <dbReference type="ARBA" id="ARBA00004141"/>
    </source>
</evidence>
<dbReference type="Pfam" id="PF00892">
    <property type="entry name" value="EamA"/>
    <property type="match status" value="2"/>
</dbReference>